<evidence type="ECO:0000256" key="1">
    <source>
        <dbReference type="SAM" id="Phobius"/>
    </source>
</evidence>
<evidence type="ECO:0000313" key="2">
    <source>
        <dbReference type="EMBL" id="EOA17414.1"/>
    </source>
</evidence>
<name>R0GKN1_9BRAS</name>
<proteinExistence type="predicted"/>
<dbReference type="KEGG" id="crb:17878290"/>
<dbReference type="AlphaFoldDB" id="R0GKN1"/>
<dbReference type="Proteomes" id="UP000029121">
    <property type="component" value="Unassembled WGS sequence"/>
</dbReference>
<feature type="transmembrane region" description="Helical" evidence="1">
    <location>
        <begin position="24"/>
        <end position="47"/>
    </location>
</feature>
<keyword evidence="1" id="KW-1133">Transmembrane helix</keyword>
<organism evidence="2 3">
    <name type="scientific">Capsella rubella</name>
    <dbReference type="NCBI Taxonomy" id="81985"/>
    <lineage>
        <taxon>Eukaryota</taxon>
        <taxon>Viridiplantae</taxon>
        <taxon>Streptophyta</taxon>
        <taxon>Embryophyta</taxon>
        <taxon>Tracheophyta</taxon>
        <taxon>Spermatophyta</taxon>
        <taxon>Magnoliopsida</taxon>
        <taxon>eudicotyledons</taxon>
        <taxon>Gunneridae</taxon>
        <taxon>Pentapetalae</taxon>
        <taxon>rosids</taxon>
        <taxon>malvids</taxon>
        <taxon>Brassicales</taxon>
        <taxon>Brassicaceae</taxon>
        <taxon>Camelineae</taxon>
        <taxon>Capsella</taxon>
    </lineage>
</organism>
<dbReference type="EMBL" id="KB870811">
    <property type="protein sequence ID" value="EOA17414.1"/>
    <property type="molecule type" value="Genomic_DNA"/>
</dbReference>
<keyword evidence="3" id="KW-1185">Reference proteome</keyword>
<dbReference type="OrthoDB" id="1069926at2759"/>
<sequence length="214" mass="24181">MEKEALVPKLTSLSRSRTPSLKECVGICLGTVAILGWIAFLILIAVVQYEHKKEEDNYVPNVTIPSMDFTVLNITTETSLTVKWDVLVRLPSDLPGRFMCLKGDFKFSILYKGLTIATSSIESYNLIPRWAQLIKVSSIASEDDMDSMTMKYMMADIKEIGEIRFRSRLVLPDCRYGTSGKMNYACDVAILRFEPGSRNNATLFGNLPICRYLR</sequence>
<keyword evidence="1" id="KW-0812">Transmembrane</keyword>
<accession>R0GKN1</accession>
<keyword evidence="1" id="KW-0472">Membrane</keyword>
<dbReference type="PANTHER" id="PTHR31125">
    <property type="entry name" value="F20P5.22 PROTEIN-RELATED"/>
    <property type="match status" value="1"/>
</dbReference>
<gene>
    <name evidence="2" type="ORF">CARUB_v10005716mg</name>
</gene>
<dbReference type="Pfam" id="PF06651">
    <property type="entry name" value="DUF1163"/>
    <property type="match status" value="1"/>
</dbReference>
<dbReference type="InterPro" id="IPR009544">
    <property type="entry name" value="DUF1163"/>
</dbReference>
<reference evidence="3" key="1">
    <citation type="journal article" date="2013" name="Nat. Genet.">
        <title>The Capsella rubella genome and the genomic consequences of rapid mating system evolution.</title>
        <authorList>
            <person name="Slotte T."/>
            <person name="Hazzouri K.M."/>
            <person name="Agren J.A."/>
            <person name="Koenig D."/>
            <person name="Maumus F."/>
            <person name="Guo Y.L."/>
            <person name="Steige K."/>
            <person name="Platts A.E."/>
            <person name="Escobar J.S."/>
            <person name="Newman L.K."/>
            <person name="Wang W."/>
            <person name="Mandakova T."/>
            <person name="Vello E."/>
            <person name="Smith L.M."/>
            <person name="Henz S.R."/>
            <person name="Steffen J."/>
            <person name="Takuno S."/>
            <person name="Brandvain Y."/>
            <person name="Coop G."/>
            <person name="Andolfatto P."/>
            <person name="Hu T.T."/>
            <person name="Blanchette M."/>
            <person name="Clark R.M."/>
            <person name="Quesneville H."/>
            <person name="Nordborg M."/>
            <person name="Gaut B.S."/>
            <person name="Lysak M.A."/>
            <person name="Jenkins J."/>
            <person name="Grimwood J."/>
            <person name="Chapman J."/>
            <person name="Prochnik S."/>
            <person name="Shu S."/>
            <person name="Rokhsar D."/>
            <person name="Schmutz J."/>
            <person name="Weigel D."/>
            <person name="Wright S.I."/>
        </authorList>
    </citation>
    <scope>NUCLEOTIDE SEQUENCE [LARGE SCALE GENOMIC DNA]</scope>
    <source>
        <strain evidence="3">cv. Monte Gargano</strain>
    </source>
</reference>
<evidence type="ECO:0000313" key="3">
    <source>
        <dbReference type="Proteomes" id="UP000029121"/>
    </source>
</evidence>
<dbReference type="PANTHER" id="PTHR31125:SF7">
    <property type="entry name" value="F20P5.24 PROTEIN-RELATED"/>
    <property type="match status" value="1"/>
</dbReference>
<evidence type="ECO:0008006" key="4">
    <source>
        <dbReference type="Google" id="ProtNLM"/>
    </source>
</evidence>
<protein>
    <recommendedName>
        <fullName evidence="4">Late embryogenesis abundant protein LEA-2 subgroup domain-containing protein</fullName>
    </recommendedName>
</protein>